<organism evidence="10 11">
    <name type="scientific">Hanseniaspora valbyensis NRRL Y-1626</name>
    <dbReference type="NCBI Taxonomy" id="766949"/>
    <lineage>
        <taxon>Eukaryota</taxon>
        <taxon>Fungi</taxon>
        <taxon>Dikarya</taxon>
        <taxon>Ascomycota</taxon>
        <taxon>Saccharomycotina</taxon>
        <taxon>Saccharomycetes</taxon>
        <taxon>Saccharomycodales</taxon>
        <taxon>Saccharomycodaceae</taxon>
        <taxon>Hanseniaspora</taxon>
    </lineage>
</organism>
<dbReference type="EMBL" id="LXPE01000006">
    <property type="protein sequence ID" value="OBA27926.1"/>
    <property type="molecule type" value="Genomic_DNA"/>
</dbReference>
<dbReference type="AlphaFoldDB" id="A0A1B7TGR5"/>
<evidence type="ECO:0000256" key="7">
    <source>
        <dbReference type="ARBA" id="ARBA00023128"/>
    </source>
</evidence>
<comment type="function">
    <text evidence="9">Mediates the uptake of pyruvate into mitochondria.</text>
</comment>
<evidence type="ECO:0000256" key="9">
    <source>
        <dbReference type="RuleBase" id="RU363100"/>
    </source>
</evidence>
<evidence type="ECO:0000256" key="3">
    <source>
        <dbReference type="ARBA" id="ARBA00022448"/>
    </source>
</evidence>
<evidence type="ECO:0000313" key="10">
    <source>
        <dbReference type="EMBL" id="OBA27926.1"/>
    </source>
</evidence>
<evidence type="ECO:0000256" key="8">
    <source>
        <dbReference type="ARBA" id="ARBA00023136"/>
    </source>
</evidence>
<dbReference type="PANTHER" id="PTHR14154">
    <property type="entry name" value="UPF0041 BRAIN PROTEIN 44-RELATED"/>
    <property type="match status" value="1"/>
</dbReference>
<keyword evidence="7 9" id="KW-0496">Mitochondrion</keyword>
<evidence type="ECO:0000256" key="5">
    <source>
        <dbReference type="ARBA" id="ARBA00022792"/>
    </source>
</evidence>
<keyword evidence="11" id="KW-1185">Reference proteome</keyword>
<keyword evidence="4" id="KW-0812">Transmembrane</keyword>
<name>A0A1B7TGR5_9ASCO</name>
<comment type="similarity">
    <text evidence="2 9">Belongs to the mitochondrial pyruvate carrier (MPC) (TC 2.A.105) family.</text>
</comment>
<sequence length="179" mass="20432">MFRQFIKNNTSRFQFFKRTYSSSSTTAHQQSKFQSFLNSETGPKTIHFWAPTLKWGLVIAGINDMNRPIESVSGTQSLSLIATAMIWTRWSFVIKPKNMLLASVNFFLGLTSGYQIARLVHWRYNVLGESAADTFKYIINGPKKEDEETPIVEAGAKVGIVHHPQLDNDTDNIIFQKRK</sequence>
<comment type="subcellular location">
    <subcellularLocation>
        <location evidence="1 9">Mitochondrion inner membrane</location>
        <topology evidence="1 9">Multi-pass membrane protein</topology>
    </subcellularLocation>
</comment>
<gene>
    <name evidence="10" type="ORF">HANVADRAFT_52019</name>
</gene>
<evidence type="ECO:0000256" key="2">
    <source>
        <dbReference type="ARBA" id="ARBA00006416"/>
    </source>
</evidence>
<keyword evidence="6" id="KW-1133">Transmembrane helix</keyword>
<dbReference type="OrthoDB" id="869189at2759"/>
<dbReference type="Proteomes" id="UP000092321">
    <property type="component" value="Unassembled WGS sequence"/>
</dbReference>
<keyword evidence="3 9" id="KW-0813">Transport</keyword>
<dbReference type="GO" id="GO:0005743">
    <property type="term" value="C:mitochondrial inner membrane"/>
    <property type="evidence" value="ECO:0007669"/>
    <property type="project" value="UniProtKB-SubCell"/>
</dbReference>
<dbReference type="GO" id="GO:0006850">
    <property type="term" value="P:pyruvate import into mitochondria"/>
    <property type="evidence" value="ECO:0007669"/>
    <property type="project" value="InterPro"/>
</dbReference>
<evidence type="ECO:0000256" key="6">
    <source>
        <dbReference type="ARBA" id="ARBA00022989"/>
    </source>
</evidence>
<evidence type="ECO:0000313" key="11">
    <source>
        <dbReference type="Proteomes" id="UP000092321"/>
    </source>
</evidence>
<comment type="caution">
    <text evidence="10">The sequence shown here is derived from an EMBL/GenBank/DDBJ whole genome shotgun (WGS) entry which is preliminary data.</text>
</comment>
<evidence type="ECO:0000256" key="1">
    <source>
        <dbReference type="ARBA" id="ARBA00004448"/>
    </source>
</evidence>
<evidence type="ECO:0000256" key="4">
    <source>
        <dbReference type="ARBA" id="ARBA00022692"/>
    </source>
</evidence>
<dbReference type="Pfam" id="PF03650">
    <property type="entry name" value="MPC"/>
    <property type="match status" value="1"/>
</dbReference>
<reference evidence="11" key="1">
    <citation type="journal article" date="2016" name="Proc. Natl. Acad. Sci. U.S.A.">
        <title>Comparative genomics of biotechnologically important yeasts.</title>
        <authorList>
            <person name="Riley R."/>
            <person name="Haridas S."/>
            <person name="Wolfe K.H."/>
            <person name="Lopes M.R."/>
            <person name="Hittinger C.T."/>
            <person name="Goeker M."/>
            <person name="Salamov A.A."/>
            <person name="Wisecaver J.H."/>
            <person name="Long T.M."/>
            <person name="Calvey C.H."/>
            <person name="Aerts A.L."/>
            <person name="Barry K.W."/>
            <person name="Choi C."/>
            <person name="Clum A."/>
            <person name="Coughlan A.Y."/>
            <person name="Deshpande S."/>
            <person name="Douglass A.P."/>
            <person name="Hanson S.J."/>
            <person name="Klenk H.-P."/>
            <person name="LaButti K.M."/>
            <person name="Lapidus A."/>
            <person name="Lindquist E.A."/>
            <person name="Lipzen A.M."/>
            <person name="Meier-Kolthoff J.P."/>
            <person name="Ohm R.A."/>
            <person name="Otillar R.P."/>
            <person name="Pangilinan J.L."/>
            <person name="Peng Y."/>
            <person name="Rokas A."/>
            <person name="Rosa C.A."/>
            <person name="Scheuner C."/>
            <person name="Sibirny A.A."/>
            <person name="Slot J.C."/>
            <person name="Stielow J.B."/>
            <person name="Sun H."/>
            <person name="Kurtzman C.P."/>
            <person name="Blackwell M."/>
            <person name="Grigoriev I.V."/>
            <person name="Jeffries T.W."/>
        </authorList>
    </citation>
    <scope>NUCLEOTIDE SEQUENCE [LARGE SCALE GENOMIC DNA]</scope>
    <source>
        <strain evidence="11">NRRL Y-1626</strain>
    </source>
</reference>
<dbReference type="InterPro" id="IPR005336">
    <property type="entry name" value="MPC"/>
</dbReference>
<keyword evidence="8" id="KW-0472">Membrane</keyword>
<accession>A0A1B7TGR5</accession>
<protein>
    <recommendedName>
        <fullName evidence="9">Mitochondrial pyruvate carrier</fullName>
    </recommendedName>
</protein>
<proteinExistence type="inferred from homology"/>
<keyword evidence="5 9" id="KW-0999">Mitochondrion inner membrane</keyword>